<organism evidence="1 2">
    <name type="scientific">Streptomyces tsukubensis (strain DSM 42081 / NBRC 108919 / NRRL 18488 / 9993)</name>
    <dbReference type="NCBI Taxonomy" id="1114943"/>
    <lineage>
        <taxon>Bacteria</taxon>
        <taxon>Bacillati</taxon>
        <taxon>Actinomycetota</taxon>
        <taxon>Actinomycetes</taxon>
        <taxon>Kitasatosporales</taxon>
        <taxon>Streptomycetaceae</taxon>
        <taxon>Streptomyces</taxon>
    </lineage>
</organism>
<evidence type="ECO:0008006" key="3">
    <source>
        <dbReference type="Google" id="ProtNLM"/>
    </source>
</evidence>
<name>I2N574_STRT9</name>
<proteinExistence type="predicted"/>
<protein>
    <recommendedName>
        <fullName evidence="3">PH domain-containing protein</fullName>
    </recommendedName>
</protein>
<evidence type="ECO:0000313" key="1">
    <source>
        <dbReference type="EMBL" id="QKM67781.1"/>
    </source>
</evidence>
<evidence type="ECO:0000313" key="2">
    <source>
        <dbReference type="Proteomes" id="UP000005940"/>
    </source>
</evidence>
<accession>I2N574</accession>
<dbReference type="Proteomes" id="UP000005940">
    <property type="component" value="Chromosome"/>
</dbReference>
<dbReference type="AlphaFoldDB" id="I2N574"/>
<keyword evidence="2" id="KW-1185">Reference proteome</keyword>
<reference evidence="1 2" key="1">
    <citation type="journal article" date="2012" name="J. Bacteriol.">
        <title>Draft genome of Streptomyces tsukubaensis NRRL 18488, the producer of the clinically important immunosuppressant tacrolimus (FK506).</title>
        <authorList>
            <person name="Barreiro C."/>
            <person name="Prieto C."/>
            <person name="Sola-Landa A."/>
            <person name="Solera E."/>
            <person name="Martinez-Castro M."/>
            <person name="Perez-Redondo R."/>
            <person name="Garcia-Estrada C."/>
            <person name="Aparicio J.F."/>
            <person name="Fernandez-Martinez L.T."/>
            <person name="Santos-Aberturas J."/>
            <person name="Salehi-Najafabadi Z."/>
            <person name="Rodriguez-Garcia A."/>
            <person name="Tauch A."/>
            <person name="Martin J.F."/>
        </authorList>
    </citation>
    <scope>NUCLEOTIDE SEQUENCE [LARGE SCALE GENOMIC DNA]</scope>
    <source>
        <strain evidence="2">DSM 42081 / NBRC 108919 / NRRL 18488 / 9993</strain>
    </source>
</reference>
<sequence>MTAAGRSGGYPVAGTTGALVQAGLRMLVLLIAVFVGALIWIRPQNSVIKGAVPVAVLLGLYGLRLVWRAFLTRRGGGRCHFRPDGLVVTGPSGRIRDGVSWANVTGIKRMSSVDLLMCFHRFEIGRRGTSPLVLVALGAQPPLVAALEAEAARNGLRG</sequence>
<gene>
    <name evidence="1" type="ORF">STSU_011975</name>
</gene>
<dbReference type="RefSeq" id="WP_006346950.1">
    <property type="nucleotide sequence ID" value="NZ_CP029159.1"/>
</dbReference>
<dbReference type="EMBL" id="CP029159">
    <property type="protein sequence ID" value="QKM67781.1"/>
    <property type="molecule type" value="Genomic_DNA"/>
</dbReference>